<dbReference type="PROSITE" id="PS51186">
    <property type="entry name" value="GNAT"/>
    <property type="match status" value="1"/>
</dbReference>
<name>A0A919GVP3_9ACTN</name>
<dbReference type="EMBL" id="BNEE01000006">
    <property type="protein sequence ID" value="GHI85315.1"/>
    <property type="molecule type" value="Genomic_DNA"/>
</dbReference>
<dbReference type="InterPro" id="IPR016181">
    <property type="entry name" value="Acyl_CoA_acyltransferase"/>
</dbReference>
<reference evidence="2" key="1">
    <citation type="submission" date="2020-09" db="EMBL/GenBank/DDBJ databases">
        <title>Whole genome shotgun sequence of Streptomyces xanthophaeus NBRC 12829.</title>
        <authorList>
            <person name="Komaki H."/>
            <person name="Tamura T."/>
        </authorList>
    </citation>
    <scope>NUCLEOTIDE SEQUENCE</scope>
    <source>
        <strain evidence="2">NBRC 12829</strain>
    </source>
</reference>
<dbReference type="Gene3D" id="3.40.630.30">
    <property type="match status" value="1"/>
</dbReference>
<dbReference type="PANTHER" id="PTHR43792">
    <property type="entry name" value="GNAT FAMILY, PUTATIVE (AFU_ORTHOLOGUE AFUA_3G00765)-RELATED-RELATED"/>
    <property type="match status" value="1"/>
</dbReference>
<dbReference type="PANTHER" id="PTHR43792:SF1">
    <property type="entry name" value="N-ACETYLTRANSFERASE DOMAIN-CONTAINING PROTEIN"/>
    <property type="match status" value="1"/>
</dbReference>
<dbReference type="InterPro" id="IPR000182">
    <property type="entry name" value="GNAT_dom"/>
</dbReference>
<protein>
    <submittedName>
        <fullName evidence="2">N-acetyltransferase</fullName>
    </submittedName>
</protein>
<keyword evidence="3" id="KW-1185">Reference proteome</keyword>
<accession>A0A919GVP3</accession>
<dbReference type="AlphaFoldDB" id="A0A919GVP3"/>
<proteinExistence type="predicted"/>
<evidence type="ECO:0000313" key="2">
    <source>
        <dbReference type="EMBL" id="GHI85315.1"/>
    </source>
</evidence>
<sequence length="185" mass="19849">MPGMTALGPVAWPPAPIRTDRLVLRESLARDRAAFIELCASPEVRTYLGGPRPRDELERAVPEVPGRRAGVFVIDLDGAMIGTVTLDRRGAERPGHLRPDAGEAELGYVLLPQAWGHGYAAEACAAALAWFADVLPGEPVVLCTQTANTRSTSLAAKLGFIEVERFEEYGAEQWFGVRPSAAPSG</sequence>
<dbReference type="Pfam" id="PF13302">
    <property type="entry name" value="Acetyltransf_3"/>
    <property type="match status" value="1"/>
</dbReference>
<evidence type="ECO:0000259" key="1">
    <source>
        <dbReference type="PROSITE" id="PS51186"/>
    </source>
</evidence>
<dbReference type="GO" id="GO:0016747">
    <property type="term" value="F:acyltransferase activity, transferring groups other than amino-acyl groups"/>
    <property type="evidence" value="ECO:0007669"/>
    <property type="project" value="InterPro"/>
</dbReference>
<dbReference type="SUPFAM" id="SSF55729">
    <property type="entry name" value="Acyl-CoA N-acyltransferases (Nat)"/>
    <property type="match status" value="1"/>
</dbReference>
<feature type="domain" description="N-acetyltransferase" evidence="1">
    <location>
        <begin position="22"/>
        <end position="180"/>
    </location>
</feature>
<dbReference type="Proteomes" id="UP000600026">
    <property type="component" value="Unassembled WGS sequence"/>
</dbReference>
<comment type="caution">
    <text evidence="2">The sequence shown here is derived from an EMBL/GenBank/DDBJ whole genome shotgun (WGS) entry which is preliminary data.</text>
</comment>
<gene>
    <name evidence="2" type="ORF">Sxan_26790</name>
</gene>
<organism evidence="2 3">
    <name type="scientific">Streptomyces xanthophaeus</name>
    <dbReference type="NCBI Taxonomy" id="67385"/>
    <lineage>
        <taxon>Bacteria</taxon>
        <taxon>Bacillati</taxon>
        <taxon>Actinomycetota</taxon>
        <taxon>Actinomycetes</taxon>
        <taxon>Kitasatosporales</taxon>
        <taxon>Streptomycetaceae</taxon>
        <taxon>Streptomyces</taxon>
    </lineage>
</organism>
<dbReference type="InterPro" id="IPR051531">
    <property type="entry name" value="N-acetyltransferase"/>
</dbReference>
<evidence type="ECO:0000313" key="3">
    <source>
        <dbReference type="Proteomes" id="UP000600026"/>
    </source>
</evidence>